<keyword evidence="3" id="KW-1185">Reference proteome</keyword>
<feature type="transmembrane region" description="Helical" evidence="1">
    <location>
        <begin position="175"/>
        <end position="198"/>
    </location>
</feature>
<dbReference type="InterPro" id="IPR030802">
    <property type="entry name" value="Permease_MalE"/>
</dbReference>
<evidence type="ECO:0000256" key="1">
    <source>
        <dbReference type="RuleBase" id="RU362044"/>
    </source>
</evidence>
<dbReference type="RefSeq" id="WP_217637447.1">
    <property type="nucleotide sequence ID" value="NZ_FNQN01000003.1"/>
</dbReference>
<dbReference type="GO" id="GO:0043190">
    <property type="term" value="C:ATP-binding cassette (ABC) transporter complex"/>
    <property type="evidence" value="ECO:0007669"/>
    <property type="project" value="InterPro"/>
</dbReference>
<feature type="transmembrane region" description="Helical" evidence="1">
    <location>
        <begin position="287"/>
        <end position="306"/>
    </location>
</feature>
<feature type="transmembrane region" description="Helical" evidence="1">
    <location>
        <begin position="219"/>
        <end position="240"/>
    </location>
</feature>
<name>A0A1H3YT28_9BACT</name>
<feature type="transmembrane region" description="Helical" evidence="1">
    <location>
        <begin position="350"/>
        <end position="380"/>
    </location>
</feature>
<dbReference type="EMBL" id="FNQN01000003">
    <property type="protein sequence ID" value="SEA14703.1"/>
    <property type="molecule type" value="Genomic_DNA"/>
</dbReference>
<feature type="transmembrane region" description="Helical" evidence="1">
    <location>
        <begin position="318"/>
        <end position="338"/>
    </location>
</feature>
<feature type="transmembrane region" description="Helical" evidence="1">
    <location>
        <begin position="138"/>
        <end position="155"/>
    </location>
</feature>
<dbReference type="NCBIfam" id="TIGR00056">
    <property type="entry name" value="MlaE family lipid ABC transporter permease subunit"/>
    <property type="match status" value="1"/>
</dbReference>
<dbReference type="AlphaFoldDB" id="A0A1H3YT28"/>
<dbReference type="PANTHER" id="PTHR30188">
    <property type="entry name" value="ABC TRANSPORTER PERMEASE PROTEIN-RELATED"/>
    <property type="match status" value="1"/>
</dbReference>
<dbReference type="InterPro" id="IPR036513">
    <property type="entry name" value="STAS_dom_sf"/>
</dbReference>
<evidence type="ECO:0000313" key="3">
    <source>
        <dbReference type="Proteomes" id="UP000199409"/>
    </source>
</evidence>
<gene>
    <name evidence="2" type="ORF">SAMN05660420_01379</name>
</gene>
<sequence length="381" mass="41425">MQFIMTANNPKNYQLTTDANLLTLHLSGDWLFQSGIPDIESFLQQLPESHPQKLTFNCDQMGRWDTGLMIFLVDLIQSSRKNNIEVDRESLPSGVQKLLQLSLAVPERRSERRARLGQPILAKIGNVTIEMHRSWTEMLTFIGDVFIAFINFLRGRAHFRASDLLFQIEAAGPSALFIVTLISVLVGMILAFVGAVQLRLFGAEIFIANLVGLGMAREMGAMMTAIVMAGRTGAAYAALLGTMQVNEEIDALKTIAVSPIEFLVLPRLIALVITMPLLCVYADFMGIMGGAIVSATMLDISFFQYFQQIQGFVGLSHFIIGIVKAIVFGILIASAGCFRGLQCGRSASAVGFSATSAVVTSIVLIIVADAIITVLCQVLGV</sequence>
<keyword evidence="1" id="KW-0472">Membrane</keyword>
<keyword evidence="1" id="KW-0812">Transmembrane</keyword>
<dbReference type="STRING" id="37625.SAMN05660420_01379"/>
<dbReference type="SUPFAM" id="SSF52091">
    <property type="entry name" value="SpoIIaa-like"/>
    <property type="match status" value="1"/>
</dbReference>
<dbReference type="PANTHER" id="PTHR30188:SF3">
    <property type="entry name" value="ABC TRANSPORTER PERMEASE"/>
    <property type="match status" value="1"/>
</dbReference>
<evidence type="ECO:0000313" key="2">
    <source>
        <dbReference type="EMBL" id="SEA14703.1"/>
    </source>
</evidence>
<accession>A0A1H3YT28</accession>
<dbReference type="GO" id="GO:0005548">
    <property type="term" value="F:phospholipid transporter activity"/>
    <property type="evidence" value="ECO:0007669"/>
    <property type="project" value="TreeGrafter"/>
</dbReference>
<comment type="similarity">
    <text evidence="1">Belongs to the MlaE permease family.</text>
</comment>
<proteinExistence type="inferred from homology"/>
<feature type="transmembrane region" description="Helical" evidence="1">
    <location>
        <begin position="260"/>
        <end position="280"/>
    </location>
</feature>
<organism evidence="2 3">
    <name type="scientific">Desulfuromusa kysingii</name>
    <dbReference type="NCBI Taxonomy" id="37625"/>
    <lineage>
        <taxon>Bacteria</taxon>
        <taxon>Pseudomonadati</taxon>
        <taxon>Thermodesulfobacteriota</taxon>
        <taxon>Desulfuromonadia</taxon>
        <taxon>Desulfuromonadales</taxon>
        <taxon>Geopsychrobacteraceae</taxon>
        <taxon>Desulfuromusa</taxon>
    </lineage>
</organism>
<protein>
    <submittedName>
        <fullName evidence="2">Phospholipid/cholesterol/gamma-HCH transport system permease protein</fullName>
    </submittedName>
</protein>
<keyword evidence="1" id="KW-1133">Transmembrane helix</keyword>
<dbReference type="Pfam" id="PF02405">
    <property type="entry name" value="MlaE"/>
    <property type="match status" value="1"/>
</dbReference>
<dbReference type="Proteomes" id="UP000199409">
    <property type="component" value="Unassembled WGS sequence"/>
</dbReference>
<reference evidence="2 3" key="1">
    <citation type="submission" date="2016-10" db="EMBL/GenBank/DDBJ databases">
        <authorList>
            <person name="de Groot N.N."/>
        </authorList>
    </citation>
    <scope>NUCLEOTIDE SEQUENCE [LARGE SCALE GENOMIC DNA]</scope>
    <source>
        <strain evidence="2 3">DSM 7343</strain>
    </source>
</reference>
<dbReference type="InterPro" id="IPR003453">
    <property type="entry name" value="ABC_MlaE_roteobac"/>
</dbReference>